<reference evidence="1" key="2">
    <citation type="journal article" date="2020" name="Nat. Commun.">
        <title>Large-scale genome sequencing of mycorrhizal fungi provides insights into the early evolution of symbiotic traits.</title>
        <authorList>
            <person name="Miyauchi S."/>
            <person name="Kiss E."/>
            <person name="Kuo A."/>
            <person name="Drula E."/>
            <person name="Kohler A."/>
            <person name="Sanchez-Garcia M."/>
            <person name="Morin E."/>
            <person name="Andreopoulos B."/>
            <person name="Barry K.W."/>
            <person name="Bonito G."/>
            <person name="Buee M."/>
            <person name="Carver A."/>
            <person name="Chen C."/>
            <person name="Cichocki N."/>
            <person name="Clum A."/>
            <person name="Culley D."/>
            <person name="Crous P.W."/>
            <person name="Fauchery L."/>
            <person name="Girlanda M."/>
            <person name="Hayes R.D."/>
            <person name="Keri Z."/>
            <person name="LaButti K."/>
            <person name="Lipzen A."/>
            <person name="Lombard V."/>
            <person name="Magnuson J."/>
            <person name="Maillard F."/>
            <person name="Murat C."/>
            <person name="Nolan M."/>
            <person name="Ohm R.A."/>
            <person name="Pangilinan J."/>
            <person name="Pereira M.F."/>
            <person name="Perotto S."/>
            <person name="Peter M."/>
            <person name="Pfister S."/>
            <person name="Riley R."/>
            <person name="Sitrit Y."/>
            <person name="Stielow J.B."/>
            <person name="Szollosi G."/>
            <person name="Zifcakova L."/>
            <person name="Stursova M."/>
            <person name="Spatafora J.W."/>
            <person name="Tedersoo L."/>
            <person name="Vaario L.M."/>
            <person name="Yamada A."/>
            <person name="Yan M."/>
            <person name="Wang P."/>
            <person name="Xu J."/>
            <person name="Bruns T."/>
            <person name="Baldrian P."/>
            <person name="Vilgalys R."/>
            <person name="Dunand C."/>
            <person name="Henrissat B."/>
            <person name="Grigoriev I.V."/>
            <person name="Hibbett D."/>
            <person name="Nagy L.G."/>
            <person name="Martin F.M."/>
        </authorList>
    </citation>
    <scope>NUCLEOTIDE SEQUENCE</scope>
    <source>
        <strain evidence="1">BED1</strain>
    </source>
</reference>
<name>A0AAD4GB66_BOLED</name>
<keyword evidence="2" id="KW-1185">Reference proteome</keyword>
<comment type="caution">
    <text evidence="1">The sequence shown here is derived from an EMBL/GenBank/DDBJ whole genome shotgun (WGS) entry which is preliminary data.</text>
</comment>
<dbReference type="Proteomes" id="UP001194468">
    <property type="component" value="Unassembled WGS sequence"/>
</dbReference>
<reference evidence="1" key="1">
    <citation type="submission" date="2019-10" db="EMBL/GenBank/DDBJ databases">
        <authorList>
            <consortium name="DOE Joint Genome Institute"/>
            <person name="Kuo A."/>
            <person name="Miyauchi S."/>
            <person name="Kiss E."/>
            <person name="Drula E."/>
            <person name="Kohler A."/>
            <person name="Sanchez-Garcia M."/>
            <person name="Andreopoulos B."/>
            <person name="Barry K.W."/>
            <person name="Bonito G."/>
            <person name="Buee M."/>
            <person name="Carver A."/>
            <person name="Chen C."/>
            <person name="Cichocki N."/>
            <person name="Clum A."/>
            <person name="Culley D."/>
            <person name="Crous P.W."/>
            <person name="Fauchery L."/>
            <person name="Girlanda M."/>
            <person name="Hayes R."/>
            <person name="Keri Z."/>
            <person name="LaButti K."/>
            <person name="Lipzen A."/>
            <person name="Lombard V."/>
            <person name="Magnuson J."/>
            <person name="Maillard F."/>
            <person name="Morin E."/>
            <person name="Murat C."/>
            <person name="Nolan M."/>
            <person name="Ohm R."/>
            <person name="Pangilinan J."/>
            <person name="Pereira M."/>
            <person name="Perotto S."/>
            <person name="Peter M."/>
            <person name="Riley R."/>
            <person name="Sitrit Y."/>
            <person name="Stielow B."/>
            <person name="Szollosi G."/>
            <person name="Zifcakova L."/>
            <person name="Stursova M."/>
            <person name="Spatafora J.W."/>
            <person name="Tedersoo L."/>
            <person name="Vaario L.-M."/>
            <person name="Yamada A."/>
            <person name="Yan M."/>
            <person name="Wang P."/>
            <person name="Xu J."/>
            <person name="Bruns T."/>
            <person name="Baldrian P."/>
            <person name="Vilgalys R."/>
            <person name="Henrissat B."/>
            <person name="Grigoriev I.V."/>
            <person name="Hibbett D."/>
            <person name="Nagy L.G."/>
            <person name="Martin F.M."/>
        </authorList>
    </citation>
    <scope>NUCLEOTIDE SEQUENCE</scope>
    <source>
        <strain evidence="1">BED1</strain>
    </source>
</reference>
<proteinExistence type="predicted"/>
<dbReference type="EMBL" id="WHUW01000030">
    <property type="protein sequence ID" value="KAF8434074.1"/>
    <property type="molecule type" value="Genomic_DNA"/>
</dbReference>
<evidence type="ECO:0000313" key="2">
    <source>
        <dbReference type="Proteomes" id="UP001194468"/>
    </source>
</evidence>
<accession>A0AAD4GB66</accession>
<dbReference type="AlphaFoldDB" id="A0AAD4GB66"/>
<sequence length="202" mass="22761">MTSNLLRMDAKRMAALAKTWGGSSDFALVHSSRRTSHRKELPSTLSKTHPIQASMAEYLPSTFYVPRPWRSSELGLVRSLSRIYVLTPTLRRFLAEALQGQSQHVKEAFYRSLHLQEVCSLAVAFICESWSHSFFSSVREIQCQWFAHCCESDSVALLRGTTVPSLPRRHSGLGHHHIIGLLQKVSLVFKVPSSTGIFLHSK</sequence>
<evidence type="ECO:0000313" key="1">
    <source>
        <dbReference type="EMBL" id="KAF8434074.1"/>
    </source>
</evidence>
<organism evidence="1 2">
    <name type="scientific">Boletus edulis BED1</name>
    <dbReference type="NCBI Taxonomy" id="1328754"/>
    <lineage>
        <taxon>Eukaryota</taxon>
        <taxon>Fungi</taxon>
        <taxon>Dikarya</taxon>
        <taxon>Basidiomycota</taxon>
        <taxon>Agaricomycotina</taxon>
        <taxon>Agaricomycetes</taxon>
        <taxon>Agaricomycetidae</taxon>
        <taxon>Boletales</taxon>
        <taxon>Boletineae</taxon>
        <taxon>Boletaceae</taxon>
        <taxon>Boletoideae</taxon>
        <taxon>Boletus</taxon>
    </lineage>
</organism>
<gene>
    <name evidence="1" type="ORF">L210DRAFT_2667355</name>
</gene>
<protein>
    <submittedName>
        <fullName evidence="1">Uncharacterized protein</fullName>
    </submittedName>
</protein>